<feature type="transmembrane region" description="Helical" evidence="8">
    <location>
        <begin position="144"/>
        <end position="166"/>
    </location>
</feature>
<dbReference type="AlphaFoldDB" id="A0A1L8H4Q8"/>
<feature type="compositionally biased region" description="Gly residues" evidence="7">
    <location>
        <begin position="60"/>
        <end position="74"/>
    </location>
</feature>
<proteinExistence type="inferred from homology"/>
<dbReference type="PANTHER" id="PTHR15076:SF15">
    <property type="entry name" value="CD99 ANTIGEN"/>
    <property type="match status" value="1"/>
</dbReference>
<evidence type="ECO:0000256" key="6">
    <source>
        <dbReference type="ARBA" id="ARBA00023136"/>
    </source>
</evidence>
<dbReference type="RefSeq" id="XP_018103933.1">
    <property type="nucleotide sequence ID" value="XM_018248444.2"/>
</dbReference>
<feature type="compositionally biased region" description="Polar residues" evidence="7">
    <location>
        <begin position="195"/>
        <end position="204"/>
    </location>
</feature>
<dbReference type="Bgee" id="733316">
    <property type="expression patterns" value="Expressed in zone of skin and 19 other cell types or tissues"/>
</dbReference>
<organism evidence="10 11">
    <name type="scientific">Xenopus laevis</name>
    <name type="common">African clawed frog</name>
    <dbReference type="NCBI Taxonomy" id="8355"/>
    <lineage>
        <taxon>Eukaryota</taxon>
        <taxon>Metazoa</taxon>
        <taxon>Chordata</taxon>
        <taxon>Craniata</taxon>
        <taxon>Vertebrata</taxon>
        <taxon>Euteleostomi</taxon>
        <taxon>Amphibia</taxon>
        <taxon>Batrachia</taxon>
        <taxon>Anura</taxon>
        <taxon>Pipoidea</taxon>
        <taxon>Pipidae</taxon>
        <taxon>Xenopodinae</taxon>
        <taxon>Xenopus</taxon>
        <taxon>Xenopus</taxon>
    </lineage>
</organism>
<dbReference type="GO" id="GO:0005886">
    <property type="term" value="C:plasma membrane"/>
    <property type="evidence" value="ECO:0000318"/>
    <property type="project" value="GO_Central"/>
</dbReference>
<feature type="region of interest" description="Disordered" evidence="7">
    <location>
        <begin position="175"/>
        <end position="204"/>
    </location>
</feature>
<dbReference type="InterPro" id="IPR022078">
    <property type="entry name" value="CD99L2"/>
</dbReference>
<dbReference type="GO" id="GO:0072683">
    <property type="term" value="P:T cell extravasation"/>
    <property type="evidence" value="ECO:0000318"/>
    <property type="project" value="GO_Central"/>
</dbReference>
<dbReference type="GO" id="GO:0034109">
    <property type="term" value="P:homotypic cell-cell adhesion"/>
    <property type="evidence" value="ECO:0000318"/>
    <property type="project" value="GO_Central"/>
</dbReference>
<feature type="chain" id="PRO_5043489799" evidence="9">
    <location>
        <begin position="21"/>
        <end position="204"/>
    </location>
</feature>
<dbReference type="PaxDb" id="8355-A0A1L8H4Q8"/>
<dbReference type="Proteomes" id="UP000186698">
    <property type="component" value="Chromosome 2S"/>
</dbReference>
<feature type="signal peptide" evidence="9">
    <location>
        <begin position="1"/>
        <end position="20"/>
    </location>
</feature>
<sequence>MFLSLGLLLCLLSLAPHITGQDDFDLGQAFGEDVDVTTKTPAAPNKPVDDKGPETPKPQPGGGGGGGGAGGGGQDDFDLGQAFGEDVDVTTKTPAAPNKPVDGGHISDGDLFNGQPLPDDPKDREYQPSTDTEEHQEGEQKTNMIAGIVGAVGAAAVGAVSSFIAYQKKKLCFKESSGDPENVNMESYKGDQAEPQVQTSLLAK</sequence>
<keyword evidence="3 8" id="KW-0812">Transmembrane</keyword>
<evidence type="ECO:0000256" key="7">
    <source>
        <dbReference type="SAM" id="MobiDB-lite"/>
    </source>
</evidence>
<keyword evidence="4 9" id="KW-0732">Signal</keyword>
<protein>
    <submittedName>
        <fullName evidence="11">CD99 isoform X1</fullName>
    </submittedName>
</protein>
<dbReference type="Pfam" id="PF12301">
    <property type="entry name" value="CD99L2"/>
    <property type="match status" value="1"/>
</dbReference>
<evidence type="ECO:0000256" key="2">
    <source>
        <dbReference type="ARBA" id="ARBA00008763"/>
    </source>
</evidence>
<dbReference type="PANTHER" id="PTHR15076">
    <property type="entry name" value="CD99/MIC2 PROTEIN RELATED"/>
    <property type="match status" value="1"/>
</dbReference>
<keyword evidence="6 8" id="KW-0472">Membrane</keyword>
<dbReference type="GeneID" id="733316"/>
<reference evidence="10" key="1">
    <citation type="submission" date="2024-06" db="UniProtKB">
        <authorList>
            <consortium name="RefSeq"/>
        </authorList>
    </citation>
    <scope>NUCLEOTIDE SEQUENCE [LARGE SCALE GENOMIC DNA]</scope>
    <source>
        <strain evidence="10">J_2021</strain>
    </source>
</reference>
<feature type="region of interest" description="Disordered" evidence="7">
    <location>
        <begin position="37"/>
        <end position="140"/>
    </location>
</feature>
<accession>A0A1L8H4Q8</accession>
<dbReference type="STRING" id="8355.A0A1L8H4Q8"/>
<keyword evidence="5 8" id="KW-1133">Transmembrane helix</keyword>
<dbReference type="OrthoDB" id="8963727at2759"/>
<evidence type="ECO:0000313" key="10">
    <source>
        <dbReference type="Proteomes" id="UP000186698"/>
    </source>
</evidence>
<evidence type="ECO:0000256" key="1">
    <source>
        <dbReference type="ARBA" id="ARBA00004479"/>
    </source>
</evidence>
<comment type="subcellular location">
    <subcellularLocation>
        <location evidence="1">Membrane</location>
        <topology evidence="1">Single-pass type I membrane protein</topology>
    </subcellularLocation>
</comment>
<feature type="compositionally biased region" description="Basic and acidic residues" evidence="7">
    <location>
        <begin position="119"/>
        <end position="140"/>
    </location>
</feature>
<evidence type="ECO:0000256" key="3">
    <source>
        <dbReference type="ARBA" id="ARBA00022692"/>
    </source>
</evidence>
<evidence type="ECO:0000256" key="8">
    <source>
        <dbReference type="SAM" id="Phobius"/>
    </source>
</evidence>
<name>A0A1L8H4Q8_XENLA</name>
<evidence type="ECO:0000256" key="5">
    <source>
        <dbReference type="ARBA" id="ARBA00022989"/>
    </source>
</evidence>
<gene>
    <name evidence="11" type="primary">LOC733316</name>
</gene>
<reference evidence="11" key="2">
    <citation type="submission" date="2025-08" db="UniProtKB">
        <authorList>
            <consortium name="RefSeq"/>
        </authorList>
    </citation>
    <scope>IDENTIFICATION</scope>
    <source>
        <strain evidence="11">J_2021</strain>
        <tissue evidence="11">Erythrocytes</tissue>
    </source>
</reference>
<dbReference type="GO" id="GO:2000391">
    <property type="term" value="P:positive regulation of neutrophil extravasation"/>
    <property type="evidence" value="ECO:0000318"/>
    <property type="project" value="GO_Central"/>
</dbReference>
<evidence type="ECO:0000256" key="4">
    <source>
        <dbReference type="ARBA" id="ARBA00022729"/>
    </source>
</evidence>
<evidence type="ECO:0000313" key="11">
    <source>
        <dbReference type="RefSeq" id="XP_018103933.1"/>
    </source>
</evidence>
<dbReference type="CTD" id="733316"/>
<keyword evidence="10" id="KW-1185">Reference proteome</keyword>
<comment type="similarity">
    <text evidence="2">Belongs to the CD99 family.</text>
</comment>
<evidence type="ECO:0000256" key="9">
    <source>
        <dbReference type="SAM" id="SignalP"/>
    </source>
</evidence>